<dbReference type="STRING" id="29321.AAV33_02390"/>
<name>I7LC90_9CORY</name>
<evidence type="ECO:0000313" key="10">
    <source>
        <dbReference type="EMBL" id="EJZ81817.1"/>
    </source>
</evidence>
<keyword evidence="3 8" id="KW-0732">Signal</keyword>
<keyword evidence="5" id="KW-0564">Palmitate</keyword>
<evidence type="ECO:0000256" key="2">
    <source>
        <dbReference type="ARBA" id="ARBA00008973"/>
    </source>
</evidence>
<evidence type="ECO:0000313" key="11">
    <source>
        <dbReference type="Proteomes" id="UP000006078"/>
    </source>
</evidence>
<dbReference type="PATRIC" id="fig|883169.3.peg.1192"/>
<dbReference type="AlphaFoldDB" id="I7LC90"/>
<feature type="signal peptide" evidence="8">
    <location>
        <begin position="1"/>
        <end position="19"/>
    </location>
</feature>
<evidence type="ECO:0000256" key="8">
    <source>
        <dbReference type="SAM" id="SignalP"/>
    </source>
</evidence>
<protein>
    <submittedName>
        <fullName evidence="9">Lipoprotein</fullName>
    </submittedName>
</protein>
<dbReference type="Proteomes" id="UP000006078">
    <property type="component" value="Unassembled WGS sequence"/>
</dbReference>
<evidence type="ECO:0000256" key="4">
    <source>
        <dbReference type="ARBA" id="ARBA00023136"/>
    </source>
</evidence>
<feature type="chain" id="PRO_5038286661" evidence="8">
    <location>
        <begin position="20"/>
        <end position="327"/>
    </location>
</feature>
<feature type="region of interest" description="Disordered" evidence="7">
    <location>
        <begin position="278"/>
        <end position="327"/>
    </location>
</feature>
<comment type="similarity">
    <text evidence="2">Belongs to the NlpA lipoprotein family.</text>
</comment>
<dbReference type="PANTHER" id="PTHR30429:SF0">
    <property type="entry name" value="METHIONINE-BINDING LIPOPROTEIN METQ"/>
    <property type="match status" value="1"/>
</dbReference>
<dbReference type="SUPFAM" id="SSF53850">
    <property type="entry name" value="Periplasmic binding protein-like II"/>
    <property type="match status" value="1"/>
</dbReference>
<dbReference type="RefSeq" id="WP_004601128.1">
    <property type="nucleotide sequence ID" value="NZ_HF541867.1"/>
</dbReference>
<dbReference type="EMBL" id="CAJZ01000142">
    <property type="protein sequence ID" value="CCI83744.1"/>
    <property type="molecule type" value="Genomic_DNA"/>
</dbReference>
<dbReference type="GO" id="GO:0016020">
    <property type="term" value="C:membrane"/>
    <property type="evidence" value="ECO:0007669"/>
    <property type="project" value="UniProtKB-SubCell"/>
</dbReference>
<dbReference type="EMBL" id="AHAE01000057">
    <property type="protein sequence ID" value="EJZ81817.1"/>
    <property type="molecule type" value="Genomic_DNA"/>
</dbReference>
<dbReference type="PANTHER" id="PTHR30429">
    <property type="entry name" value="D-METHIONINE-BINDING LIPOPROTEIN METQ"/>
    <property type="match status" value="1"/>
</dbReference>
<dbReference type="Proteomes" id="UP000011016">
    <property type="component" value="Unassembled WGS sequence"/>
</dbReference>
<keyword evidence="11" id="KW-1185">Reference proteome</keyword>
<keyword evidence="4" id="KW-0472">Membrane</keyword>
<evidence type="ECO:0000256" key="7">
    <source>
        <dbReference type="SAM" id="MobiDB-lite"/>
    </source>
</evidence>
<evidence type="ECO:0000313" key="12">
    <source>
        <dbReference type="Proteomes" id="UP000011016"/>
    </source>
</evidence>
<proteinExistence type="inferred from homology"/>
<gene>
    <name evidence="9" type="primary">metQ</name>
    <name evidence="9" type="ORF">BN46_1016</name>
    <name evidence="10" type="ORF">HMPREF9719_01238</name>
</gene>
<dbReference type="eggNOG" id="COG1464">
    <property type="taxonomic scope" value="Bacteria"/>
</dbReference>
<dbReference type="InterPro" id="IPR004872">
    <property type="entry name" value="Lipoprotein_NlpA"/>
</dbReference>
<evidence type="ECO:0000256" key="5">
    <source>
        <dbReference type="ARBA" id="ARBA00023139"/>
    </source>
</evidence>
<accession>I7LC90</accession>
<comment type="subcellular location">
    <subcellularLocation>
        <location evidence="1">Membrane</location>
        <topology evidence="1">Lipid-anchor</topology>
    </subcellularLocation>
</comment>
<dbReference type="OrthoDB" id="9812878at2"/>
<reference evidence="10 11" key="2">
    <citation type="submission" date="2012-08" db="EMBL/GenBank/DDBJ databases">
        <title>The Genome Sequence of Turicella otitidis ATCC 51513.</title>
        <authorList>
            <consortium name="The Broad Institute Genome Sequencing Platform"/>
            <person name="Earl A."/>
            <person name="Ward D."/>
            <person name="Feldgarden M."/>
            <person name="Gevers D."/>
            <person name="Huys G."/>
            <person name="Walker B."/>
            <person name="Young S.K."/>
            <person name="Zeng Q."/>
            <person name="Gargeya S."/>
            <person name="Fitzgerald M."/>
            <person name="Haas B."/>
            <person name="Abouelleil A."/>
            <person name="Alvarado L."/>
            <person name="Arachchi H.M."/>
            <person name="Berlin A.M."/>
            <person name="Chapman S.B."/>
            <person name="Goldberg J."/>
            <person name="Griggs A."/>
            <person name="Gujja S."/>
            <person name="Hansen M."/>
            <person name="Howarth C."/>
            <person name="Imamovic A."/>
            <person name="Larimer J."/>
            <person name="McCowen C."/>
            <person name="Montmayeur A."/>
            <person name="Murphy C."/>
            <person name="Neiman D."/>
            <person name="Pearson M."/>
            <person name="Priest M."/>
            <person name="Roberts A."/>
            <person name="Saif S."/>
            <person name="Shea T."/>
            <person name="Sisk P."/>
            <person name="Sykes S."/>
            <person name="Wortman J."/>
            <person name="Nusbaum C."/>
            <person name="Birren B."/>
        </authorList>
    </citation>
    <scope>NUCLEOTIDE SEQUENCE [LARGE SCALE GENOMIC DNA]</scope>
    <source>
        <strain evidence="10 11">ATCC 51513</strain>
    </source>
</reference>
<evidence type="ECO:0000256" key="1">
    <source>
        <dbReference type="ARBA" id="ARBA00004635"/>
    </source>
</evidence>
<dbReference type="Gene3D" id="3.40.190.10">
    <property type="entry name" value="Periplasmic binding protein-like II"/>
    <property type="match status" value="2"/>
</dbReference>
<sequence length="327" mass="35272">MASSSILKVGSLLGAGVLAAGVAGCADEPEAEPDDQAAEEQTTITVGASPGPYTELFREGIEPILNDQGFEVDYEDFSELRQANVALDEGSVDLNVDQHLAYMQVFNDETNSDLVALTPIPTVPAGLYSEVHDGLDDVEAGHTVLVPNDASNTYRALKILDKAGWIDLAEDAAPAGLSEDDILDNPYDLDIRPVDSATIPRSMADVDWGVIPGSISYSSGVNTENLYLQEDLEEQLILQAVTTEEHEDSEWAKAVTDAYNSDEFLDFVEENNEDNYWYIPQRDETGSGSNDDDDAEEPEGDDAEAGNDEEATENEDGEAEPAEEANA</sequence>
<comment type="caution">
    <text evidence="9">The sequence shown here is derived from an EMBL/GenBank/DDBJ whole genome shotgun (WGS) entry which is preliminary data.</text>
</comment>
<reference evidence="9 12" key="1">
    <citation type="journal article" date="2012" name="J. Bacteriol.">
        <title>Draft Genome Sequence of Turicella otitidis ATCC 51513, Isolated from Middle Ear Fluid from a Child with Otitis Media.</title>
        <authorList>
            <person name="Brinkrolf K."/>
            <person name="Schneider J."/>
            <person name="Knecht M."/>
            <person name="Ruckert C."/>
            <person name="Tauch A."/>
        </authorList>
    </citation>
    <scope>NUCLEOTIDE SEQUENCE [LARGE SCALE GENOMIC DNA]</scope>
    <source>
        <strain evidence="9 12">ATCC 51513</strain>
    </source>
</reference>
<dbReference type="Pfam" id="PF03180">
    <property type="entry name" value="Lipoprotein_9"/>
    <property type="match status" value="1"/>
</dbReference>
<evidence type="ECO:0000313" key="9">
    <source>
        <dbReference type="EMBL" id="CCI83744.1"/>
    </source>
</evidence>
<organism evidence="9 12">
    <name type="scientific">Corynebacterium otitidis ATCC 51513</name>
    <dbReference type="NCBI Taxonomy" id="883169"/>
    <lineage>
        <taxon>Bacteria</taxon>
        <taxon>Bacillati</taxon>
        <taxon>Actinomycetota</taxon>
        <taxon>Actinomycetes</taxon>
        <taxon>Mycobacteriales</taxon>
        <taxon>Corynebacteriaceae</taxon>
        <taxon>Corynebacterium</taxon>
    </lineage>
</organism>
<keyword evidence="6 9" id="KW-0449">Lipoprotein</keyword>
<evidence type="ECO:0000256" key="6">
    <source>
        <dbReference type="ARBA" id="ARBA00023288"/>
    </source>
</evidence>
<feature type="compositionally biased region" description="Acidic residues" evidence="7">
    <location>
        <begin position="290"/>
        <end position="327"/>
    </location>
</feature>
<dbReference type="HOGENOM" id="CLU_067080_0_1_11"/>
<evidence type="ECO:0000256" key="3">
    <source>
        <dbReference type="ARBA" id="ARBA00022729"/>
    </source>
</evidence>